<sequence>MRLVYTFLILLFTTTNLQAQIKNVGDEMLAEQIKQSDKSYKLIYVFCNYCQASQIRYPEVVKATRNNENIDVFFICAQDSLEVVQYADTCKVTSAMYLINQNRKRKLVSFYNPIKATCKYLKKQLGVNSDKMGASDFCILDKNNKPIAQTNWEMKDDEYFELLKPYLSK</sequence>
<dbReference type="OrthoDB" id="1423529at2"/>
<dbReference type="Proteomes" id="UP000009872">
    <property type="component" value="Unassembled WGS sequence"/>
</dbReference>
<evidence type="ECO:0000313" key="3">
    <source>
        <dbReference type="Proteomes" id="UP000009872"/>
    </source>
</evidence>
<feature type="signal peptide" evidence="1">
    <location>
        <begin position="1"/>
        <end position="19"/>
    </location>
</feature>
<name>K9EMH2_9BACE</name>
<evidence type="ECO:0000313" key="2">
    <source>
        <dbReference type="EMBL" id="EKU92142.1"/>
    </source>
</evidence>
<keyword evidence="1" id="KW-0732">Signal</keyword>
<dbReference type="PATRIC" id="fig|742727.4.peg.593"/>
<protein>
    <recommendedName>
        <fullName evidence="4">Thioredoxin domain-containing protein</fullName>
    </recommendedName>
</protein>
<reference evidence="2 3" key="1">
    <citation type="submission" date="2012-09" db="EMBL/GenBank/DDBJ databases">
        <title>The Genome Sequence of Bacteroides oleiciplenus YIT 12058.</title>
        <authorList>
            <consortium name="The Broad Institute Genome Sequencing Platform"/>
            <person name="Earl A."/>
            <person name="Ward D."/>
            <person name="Feldgarden M."/>
            <person name="Gevers D."/>
            <person name="Morotomi M."/>
            <person name="Walker B."/>
            <person name="Young S.K."/>
            <person name="Zeng Q."/>
            <person name="Gargeya S."/>
            <person name="Fitzgerald M."/>
            <person name="Haas B."/>
            <person name="Abouelleil A."/>
            <person name="Alvarado L."/>
            <person name="Arachchi H.M."/>
            <person name="Berlin A.M."/>
            <person name="Chapman S.B."/>
            <person name="Goldberg J."/>
            <person name="Griggs A."/>
            <person name="Gujja S."/>
            <person name="Hansen M."/>
            <person name="Howarth C."/>
            <person name="Imamovic A."/>
            <person name="Larimer J."/>
            <person name="McCowen C."/>
            <person name="Montmayeur A."/>
            <person name="Murphy C."/>
            <person name="Neiman D."/>
            <person name="Pearson M."/>
            <person name="Priest M."/>
            <person name="Roberts A."/>
            <person name="Saif S."/>
            <person name="Shea T."/>
            <person name="Sisk P."/>
            <person name="Sykes S."/>
            <person name="Wortman J."/>
            <person name="Nusbaum C."/>
            <person name="Birren B."/>
        </authorList>
    </citation>
    <scope>NUCLEOTIDE SEQUENCE [LARGE SCALE GENOMIC DNA]</scope>
    <source>
        <strain evidence="2 3">YIT 12058</strain>
    </source>
</reference>
<proteinExistence type="predicted"/>
<dbReference type="EMBL" id="ADLF01000002">
    <property type="protein sequence ID" value="EKU92142.1"/>
    <property type="molecule type" value="Genomic_DNA"/>
</dbReference>
<comment type="caution">
    <text evidence="2">The sequence shown here is derived from an EMBL/GenBank/DDBJ whole genome shotgun (WGS) entry which is preliminary data.</text>
</comment>
<evidence type="ECO:0008006" key="4">
    <source>
        <dbReference type="Google" id="ProtNLM"/>
    </source>
</evidence>
<dbReference type="HOGENOM" id="CLU_1575378_0_0_10"/>
<feature type="chain" id="PRO_5003927384" description="Thioredoxin domain-containing protein" evidence="1">
    <location>
        <begin position="20"/>
        <end position="169"/>
    </location>
</feature>
<organism evidence="2 3">
    <name type="scientific">Bacteroides oleiciplenus YIT 12058</name>
    <dbReference type="NCBI Taxonomy" id="742727"/>
    <lineage>
        <taxon>Bacteria</taxon>
        <taxon>Pseudomonadati</taxon>
        <taxon>Bacteroidota</taxon>
        <taxon>Bacteroidia</taxon>
        <taxon>Bacteroidales</taxon>
        <taxon>Bacteroidaceae</taxon>
        <taxon>Bacteroides</taxon>
    </lineage>
</organism>
<dbReference type="STRING" id="742727.HMPREF9447_00592"/>
<gene>
    <name evidence="2" type="ORF">HMPREF9447_00592</name>
</gene>
<accession>K9EMH2</accession>
<evidence type="ECO:0000256" key="1">
    <source>
        <dbReference type="SAM" id="SignalP"/>
    </source>
</evidence>
<dbReference type="RefSeq" id="WP_009127909.1">
    <property type="nucleotide sequence ID" value="NZ_JH992940.1"/>
</dbReference>
<dbReference type="AlphaFoldDB" id="K9EMH2"/>
<dbReference type="eggNOG" id="ENOG5033JT3">
    <property type="taxonomic scope" value="Bacteria"/>
</dbReference>
<keyword evidence="3" id="KW-1185">Reference proteome</keyword>